<organism evidence="2 3">
    <name type="scientific">Gordonia asplenii</name>
    <dbReference type="NCBI Taxonomy" id="2725283"/>
    <lineage>
        <taxon>Bacteria</taxon>
        <taxon>Bacillati</taxon>
        <taxon>Actinomycetota</taxon>
        <taxon>Actinomycetes</taxon>
        <taxon>Mycobacteriales</taxon>
        <taxon>Gordoniaceae</taxon>
        <taxon>Gordonia</taxon>
    </lineage>
</organism>
<dbReference type="InterPro" id="IPR029058">
    <property type="entry name" value="AB_hydrolase_fold"/>
</dbReference>
<dbReference type="PANTHER" id="PTHR47751">
    <property type="entry name" value="SUPERFAMILY HYDROLASE, PUTATIVE (AFU_ORTHOLOGUE AFUA_2G16580)-RELATED"/>
    <property type="match status" value="1"/>
</dbReference>
<dbReference type="SUPFAM" id="SSF53474">
    <property type="entry name" value="alpha/beta-Hydrolases"/>
    <property type="match status" value="1"/>
</dbReference>
<dbReference type="EMBL" id="JABBNB010000029">
    <property type="protein sequence ID" value="NMO04014.1"/>
    <property type="molecule type" value="Genomic_DNA"/>
</dbReference>
<keyword evidence="3" id="KW-1185">Reference proteome</keyword>
<dbReference type="RefSeq" id="WP_170196511.1">
    <property type="nucleotide sequence ID" value="NZ_JABBNB010000029.1"/>
</dbReference>
<evidence type="ECO:0000313" key="3">
    <source>
        <dbReference type="Proteomes" id="UP000550729"/>
    </source>
</evidence>
<protein>
    <submittedName>
        <fullName evidence="2">Alpha/beta hydrolase</fullName>
    </submittedName>
</protein>
<dbReference type="GO" id="GO:0016787">
    <property type="term" value="F:hydrolase activity"/>
    <property type="evidence" value="ECO:0007669"/>
    <property type="project" value="UniProtKB-KW"/>
</dbReference>
<dbReference type="Gene3D" id="1.10.10.800">
    <property type="match status" value="1"/>
</dbReference>
<dbReference type="InterPro" id="IPR002925">
    <property type="entry name" value="Dienelactn_hydro"/>
</dbReference>
<reference evidence="2 3" key="1">
    <citation type="submission" date="2020-04" db="EMBL/GenBank/DDBJ databases">
        <title>Gordonia sp. nov. TBRC 11910.</title>
        <authorList>
            <person name="Suriyachadkun C."/>
        </authorList>
    </citation>
    <scope>NUCLEOTIDE SEQUENCE [LARGE SCALE GENOMIC DNA]</scope>
    <source>
        <strain evidence="2 3">TBRC 11910</strain>
    </source>
</reference>
<evidence type="ECO:0000259" key="1">
    <source>
        <dbReference type="Pfam" id="PF01738"/>
    </source>
</evidence>
<dbReference type="InterPro" id="IPR051411">
    <property type="entry name" value="Polyketide_trans_af380"/>
</dbReference>
<sequence length="305" mass="31882">MTAVTFGNNGITMAGELNLPAGFDAAKTYPALVVVHPGGGVKEQTAGLYAGKLAEEGFVTLAYDASFQGESGGEPHFLEDPAARVADISAAVDYLQSLDYVDAERIGTWGVCAGGGYAVAATKVDARIKAVGTVSAVNIGSAWRKGWDGTGSDADAVPTRDGASAQRTVEATAGGDAATLPYVPAEVTPEVPRDLAEASEYYLTPRAQHPNAQNKYLFAQSIPRILGFDAFALVEDLLTQPVLIVAGSEAASLWHSTELHSRARGEKKLVIVDGAAHMDFYDGEQYVARAVAEAAPFFTEKLAAA</sequence>
<feature type="domain" description="Dienelactone hydrolase" evidence="1">
    <location>
        <begin position="26"/>
        <end position="131"/>
    </location>
</feature>
<proteinExistence type="predicted"/>
<comment type="caution">
    <text evidence="2">The sequence shown here is derived from an EMBL/GenBank/DDBJ whole genome shotgun (WGS) entry which is preliminary data.</text>
</comment>
<gene>
    <name evidence="2" type="ORF">HH308_22625</name>
</gene>
<accession>A0A848KZ71</accession>
<dbReference type="PANTHER" id="PTHR47751:SF1">
    <property type="entry name" value="SUPERFAMILY HYDROLASE, PUTATIVE (AFU_ORTHOLOGUE AFUA_2G16580)-RELATED"/>
    <property type="match status" value="1"/>
</dbReference>
<keyword evidence="2" id="KW-0378">Hydrolase</keyword>
<evidence type="ECO:0000313" key="2">
    <source>
        <dbReference type="EMBL" id="NMO04014.1"/>
    </source>
</evidence>
<dbReference type="Proteomes" id="UP000550729">
    <property type="component" value="Unassembled WGS sequence"/>
</dbReference>
<name>A0A848KZ71_9ACTN</name>
<dbReference type="Gene3D" id="3.40.50.1820">
    <property type="entry name" value="alpha/beta hydrolase"/>
    <property type="match status" value="1"/>
</dbReference>
<dbReference type="Pfam" id="PF01738">
    <property type="entry name" value="DLH"/>
    <property type="match status" value="1"/>
</dbReference>
<dbReference type="AlphaFoldDB" id="A0A848KZ71"/>